<dbReference type="Proteomes" id="UP000274327">
    <property type="component" value="Unassembled WGS sequence"/>
</dbReference>
<sequence length="123" mass="13213">MTTTIWVPTPIESAEQISLLPDTAILVGTEPGEPPIALVRGGEIGGTQVWEVTGSPDFEFESRLMAWGARWVALLPVEVEAETLRHRAGGRQKTVYVTPWQPLTGTTEPGDDAEALADCGDQA</sequence>
<organism evidence="2 3">
    <name type="scientific">Brachybacterium paraconglomeratum</name>
    <dbReference type="NCBI Taxonomy" id="173362"/>
    <lineage>
        <taxon>Bacteria</taxon>
        <taxon>Bacillati</taxon>
        <taxon>Actinomycetota</taxon>
        <taxon>Actinomycetes</taxon>
        <taxon>Micrococcales</taxon>
        <taxon>Dermabacteraceae</taxon>
        <taxon>Brachybacterium</taxon>
    </lineage>
</organism>
<accession>A0A426SJA9</accession>
<name>A0A426SJA9_9MICO</name>
<dbReference type="RefSeq" id="WP_126987595.1">
    <property type="nucleotide sequence ID" value="NZ_ML133856.1"/>
</dbReference>
<feature type="region of interest" description="Disordered" evidence="1">
    <location>
        <begin position="100"/>
        <end position="123"/>
    </location>
</feature>
<proteinExistence type="predicted"/>
<evidence type="ECO:0000313" key="3">
    <source>
        <dbReference type="Proteomes" id="UP000274327"/>
    </source>
</evidence>
<dbReference type="AlphaFoldDB" id="A0A426SJA9"/>
<protein>
    <submittedName>
        <fullName evidence="2">Uncharacterized protein</fullName>
    </submittedName>
</protein>
<dbReference type="EMBL" id="QOCI01000008">
    <property type="protein sequence ID" value="RRR18266.1"/>
    <property type="molecule type" value="Genomic_DNA"/>
</dbReference>
<reference evidence="2 3" key="1">
    <citation type="submission" date="2018-07" db="EMBL/GenBank/DDBJ databases">
        <title>Brachybacteriurn paraconglorneratum KCTC 9916.</title>
        <authorList>
            <person name="Li Y."/>
        </authorList>
    </citation>
    <scope>NUCLEOTIDE SEQUENCE [LARGE SCALE GENOMIC DNA]</scope>
    <source>
        <strain evidence="2 3">KCTC 9916</strain>
    </source>
</reference>
<evidence type="ECO:0000256" key="1">
    <source>
        <dbReference type="SAM" id="MobiDB-lite"/>
    </source>
</evidence>
<comment type="caution">
    <text evidence="2">The sequence shown here is derived from an EMBL/GenBank/DDBJ whole genome shotgun (WGS) entry which is preliminary data.</text>
</comment>
<gene>
    <name evidence="2" type="ORF">DS079_11005</name>
</gene>
<keyword evidence="3" id="KW-1185">Reference proteome</keyword>
<evidence type="ECO:0000313" key="2">
    <source>
        <dbReference type="EMBL" id="RRR18266.1"/>
    </source>
</evidence>
<dbReference type="GeneID" id="78121549"/>